<dbReference type="SUPFAM" id="SSF48452">
    <property type="entry name" value="TPR-like"/>
    <property type="match status" value="1"/>
</dbReference>
<dbReference type="GO" id="GO:0016757">
    <property type="term" value="F:glycosyltransferase activity"/>
    <property type="evidence" value="ECO:0007669"/>
    <property type="project" value="UniProtKB-KW"/>
</dbReference>
<evidence type="ECO:0000256" key="2">
    <source>
        <dbReference type="ARBA" id="ARBA00022676"/>
    </source>
</evidence>
<feature type="domain" description="O-GlcNAc transferase C-terminal" evidence="6">
    <location>
        <begin position="552"/>
        <end position="740"/>
    </location>
</feature>
<dbReference type="Gene3D" id="3.40.50.2000">
    <property type="entry name" value="Glycogen Phosphorylase B"/>
    <property type="match status" value="1"/>
</dbReference>
<dbReference type="EMBL" id="JAZBJZ010000117">
    <property type="protein sequence ID" value="MEE3719195.1"/>
    <property type="molecule type" value="Genomic_DNA"/>
</dbReference>
<dbReference type="PANTHER" id="PTHR44835">
    <property type="entry name" value="UDP-N-ACETYLGLUCOSAMINE--PEPTIDE N-ACETYLGLUCOSAMINYLTRANSFERASE SPINDLY-RELATED"/>
    <property type="match status" value="1"/>
</dbReference>
<evidence type="ECO:0000256" key="3">
    <source>
        <dbReference type="ARBA" id="ARBA00022679"/>
    </source>
</evidence>
<organism evidence="7 8">
    <name type="scientific">Tumidithrix elongata BACA0141</name>
    <dbReference type="NCBI Taxonomy" id="2716417"/>
    <lineage>
        <taxon>Bacteria</taxon>
        <taxon>Bacillati</taxon>
        <taxon>Cyanobacteriota</taxon>
        <taxon>Cyanophyceae</taxon>
        <taxon>Pseudanabaenales</taxon>
        <taxon>Pseudanabaenaceae</taxon>
        <taxon>Tumidithrix</taxon>
        <taxon>Tumidithrix elongata</taxon>
    </lineage>
</organism>
<evidence type="ECO:0000313" key="7">
    <source>
        <dbReference type="EMBL" id="MEE3719195.1"/>
    </source>
</evidence>
<dbReference type="AlphaFoldDB" id="A0AAW9PW01"/>
<evidence type="ECO:0000256" key="1">
    <source>
        <dbReference type="ARBA" id="ARBA00004922"/>
    </source>
</evidence>
<keyword evidence="8" id="KW-1185">Reference proteome</keyword>
<dbReference type="Gene3D" id="3.40.50.11380">
    <property type="match status" value="1"/>
</dbReference>
<dbReference type="InterPro" id="IPR029489">
    <property type="entry name" value="OGT/SEC/SPY_C"/>
</dbReference>
<keyword evidence="2" id="KW-0328">Glycosyltransferase</keyword>
<evidence type="ECO:0000313" key="8">
    <source>
        <dbReference type="Proteomes" id="UP001333818"/>
    </source>
</evidence>
<dbReference type="Proteomes" id="UP001333818">
    <property type="component" value="Unassembled WGS sequence"/>
</dbReference>
<keyword evidence="3 7" id="KW-0808">Transferase</keyword>
<evidence type="ECO:0000259" key="6">
    <source>
        <dbReference type="Pfam" id="PF13844"/>
    </source>
</evidence>
<dbReference type="PANTHER" id="PTHR44835:SF1">
    <property type="entry name" value="PROTEIN O-GLCNAC TRANSFERASE"/>
    <property type="match status" value="1"/>
</dbReference>
<dbReference type="InterPro" id="IPR051939">
    <property type="entry name" value="Glycosyltr_41/O-GlcNAc_trsf"/>
</dbReference>
<evidence type="ECO:0000256" key="5">
    <source>
        <dbReference type="ARBA" id="ARBA00022803"/>
    </source>
</evidence>
<dbReference type="Gene3D" id="1.25.40.10">
    <property type="entry name" value="Tetratricopeptide repeat domain"/>
    <property type="match status" value="2"/>
</dbReference>
<protein>
    <submittedName>
        <fullName evidence="7">O-linked N-acetylglucosamine transferase, SPINDLY family protein</fullName>
    </submittedName>
</protein>
<name>A0AAW9PW01_9CYAN</name>
<feature type="domain" description="O-GlcNAc transferase C-terminal" evidence="6">
    <location>
        <begin position="347"/>
        <end position="541"/>
    </location>
</feature>
<comment type="caution">
    <text evidence="7">The sequence shown here is derived from an EMBL/GenBank/DDBJ whole genome shotgun (WGS) entry which is preliminary data.</text>
</comment>
<evidence type="ECO:0000256" key="4">
    <source>
        <dbReference type="ARBA" id="ARBA00022737"/>
    </source>
</evidence>
<reference evidence="7" key="1">
    <citation type="submission" date="2024-01" db="EMBL/GenBank/DDBJ databases">
        <title>Bank of Algae and Cyanobacteria of the Azores (BACA) strain genomes.</title>
        <authorList>
            <person name="Luz R."/>
            <person name="Cordeiro R."/>
            <person name="Fonseca A."/>
            <person name="Goncalves V."/>
        </authorList>
    </citation>
    <scope>NUCLEOTIDE SEQUENCE</scope>
    <source>
        <strain evidence="7">BACA0141</strain>
    </source>
</reference>
<keyword evidence="4" id="KW-0677">Repeat</keyword>
<proteinExistence type="predicted"/>
<keyword evidence="5" id="KW-0802">TPR repeat</keyword>
<dbReference type="SUPFAM" id="SSF53756">
    <property type="entry name" value="UDP-Glycosyltransferase/glycogen phosphorylase"/>
    <property type="match status" value="1"/>
</dbReference>
<gene>
    <name evidence="7" type="ORF">V2H45_20835</name>
</gene>
<comment type="pathway">
    <text evidence="1">Protein modification; protein glycosylation.</text>
</comment>
<dbReference type="InterPro" id="IPR011990">
    <property type="entry name" value="TPR-like_helical_dom_sf"/>
</dbReference>
<dbReference type="Pfam" id="PF13844">
    <property type="entry name" value="Glyco_transf_41"/>
    <property type="match status" value="2"/>
</dbReference>
<accession>A0AAW9PW01</accession>
<sequence length="754" mass="86575">MNSQENWKQLAHRCLLQTDYAGAAKLYERIIAVEPDCLSNYWYLGLTQLLQGEELAAQSTWFAALAEIEFLDDPEVQSELTTELISILQTEADRQQQLSNHGLAWLVRQHLREIAPDNLRNLLWLWYLSIGLGNLAISDLETWELLELLNLEKSQLDELEDFQPSNDFQQALQQAFLASLDYAPLYPVLPNLLEVCLPLLQDPESVMHQVLLSAVKLAYAEGQYDLAIAAIERCLEITSHPLNFLRELAPLYQRSGRYDLAIQTARQCCENSNSLLDKIFSHHLLIRSLMGGGGYWQEAMAIFEQQELLLAELIETNPKDLTRAIAQRLSVVSFFAPYLRDRPQENRQIHNQVARLCTTNLIDLNRDRFETYALENRKRKSTASVNRKLKIGYLSHCLNQHSVGWLARSLFHYHNRDRFELYAYFVAYKQTDDPLQSWYVEQVNKAYRAGVDGSQSSLETASRIHDDRIDILVDLDSLTLDINCETLALKPAPVQATWLGWDASGFPAIDYYIADPYTLPESAQDYYSEKIWRLPHTLIAVDGFEVGVPTLRREHLDIPIDAVIYLSTQGGYKRYPDTIRLQMQILKAVPNSYFLIKGLADREAIGYMFSQIAEAEGVDRDRLRFLPMQTTEAMHRANLAIADVVLDTYPYNGATTTLETLWMGIPIVTKVGEQFSARNSYSMMMNAGIEEGIAWTDAEYIDWGIRLGTNLQLRQQVAWKLRQSRHTSPLWNGQSFAQAMENAYEQMWEKYLSR</sequence>
<dbReference type="RefSeq" id="WP_330485632.1">
    <property type="nucleotide sequence ID" value="NZ_JAZBJZ010000117.1"/>
</dbReference>